<evidence type="ECO:0000313" key="2">
    <source>
        <dbReference type="Proteomes" id="UP001168821"/>
    </source>
</evidence>
<evidence type="ECO:0000313" key="1">
    <source>
        <dbReference type="EMBL" id="KAJ3655629.1"/>
    </source>
</evidence>
<protein>
    <submittedName>
        <fullName evidence="1">Uncharacterized protein</fullName>
    </submittedName>
</protein>
<comment type="caution">
    <text evidence="1">The sequence shown here is derived from an EMBL/GenBank/DDBJ whole genome shotgun (WGS) entry which is preliminary data.</text>
</comment>
<organism evidence="1 2">
    <name type="scientific">Zophobas morio</name>
    <dbReference type="NCBI Taxonomy" id="2755281"/>
    <lineage>
        <taxon>Eukaryota</taxon>
        <taxon>Metazoa</taxon>
        <taxon>Ecdysozoa</taxon>
        <taxon>Arthropoda</taxon>
        <taxon>Hexapoda</taxon>
        <taxon>Insecta</taxon>
        <taxon>Pterygota</taxon>
        <taxon>Neoptera</taxon>
        <taxon>Endopterygota</taxon>
        <taxon>Coleoptera</taxon>
        <taxon>Polyphaga</taxon>
        <taxon>Cucujiformia</taxon>
        <taxon>Tenebrionidae</taxon>
        <taxon>Zophobas</taxon>
    </lineage>
</organism>
<proteinExistence type="predicted"/>
<name>A0AA38MH46_9CUCU</name>
<reference evidence="1" key="1">
    <citation type="journal article" date="2023" name="G3 (Bethesda)">
        <title>Whole genome assemblies of Zophobas morio and Tenebrio molitor.</title>
        <authorList>
            <person name="Kaur S."/>
            <person name="Stinson S.A."/>
            <person name="diCenzo G.C."/>
        </authorList>
    </citation>
    <scope>NUCLEOTIDE SEQUENCE</scope>
    <source>
        <strain evidence="1">QUZm001</strain>
    </source>
</reference>
<dbReference type="AlphaFoldDB" id="A0AA38MH46"/>
<keyword evidence="2" id="KW-1185">Reference proteome</keyword>
<accession>A0AA38MH46</accession>
<dbReference type="Proteomes" id="UP001168821">
    <property type="component" value="Unassembled WGS sequence"/>
</dbReference>
<sequence length="100" mass="11195">MKDAGYLMTAIFTSANPAKLLKNITRNSCLICGGWTLFMAPSCGSLNKTDSVWMTASHLWCSGVVNMPYYPLYEPPSPSGLQTWIAMVVHFLTRRYFGHQ</sequence>
<gene>
    <name evidence="1" type="ORF">Zmor_014750</name>
</gene>
<dbReference type="EMBL" id="JALNTZ010000004">
    <property type="protein sequence ID" value="KAJ3655629.1"/>
    <property type="molecule type" value="Genomic_DNA"/>
</dbReference>